<dbReference type="SUPFAM" id="SSF110087">
    <property type="entry name" value="DR1885-like metal-binding protein"/>
    <property type="match status" value="1"/>
</dbReference>
<name>A0A5C4N6V0_9RHOB</name>
<evidence type="ECO:0000313" key="4">
    <source>
        <dbReference type="Proteomes" id="UP000305887"/>
    </source>
</evidence>
<feature type="region of interest" description="Disordered" evidence="1">
    <location>
        <begin position="170"/>
        <end position="199"/>
    </location>
</feature>
<organism evidence="3 4">
    <name type="scientific">Rubellimicrobium rubrum</name>
    <dbReference type="NCBI Taxonomy" id="2585369"/>
    <lineage>
        <taxon>Bacteria</taxon>
        <taxon>Pseudomonadati</taxon>
        <taxon>Pseudomonadota</taxon>
        <taxon>Alphaproteobacteria</taxon>
        <taxon>Rhodobacterales</taxon>
        <taxon>Roseobacteraceae</taxon>
        <taxon>Rubellimicrobium</taxon>
    </lineage>
</organism>
<accession>A0A5C4N6V0</accession>
<dbReference type="Pfam" id="PF04314">
    <property type="entry name" value="PCuAC"/>
    <property type="match status" value="1"/>
</dbReference>
<dbReference type="PANTHER" id="PTHR36302:SF1">
    <property type="entry name" value="COPPER CHAPERONE PCU(A)C"/>
    <property type="match status" value="1"/>
</dbReference>
<feature type="chain" id="PRO_5023065813" evidence="2">
    <location>
        <begin position="22"/>
        <end position="199"/>
    </location>
</feature>
<feature type="signal peptide" evidence="2">
    <location>
        <begin position="1"/>
        <end position="21"/>
    </location>
</feature>
<dbReference type="RefSeq" id="WP_139075442.1">
    <property type="nucleotide sequence ID" value="NZ_VDFU01000003.1"/>
</dbReference>
<dbReference type="InterPro" id="IPR036182">
    <property type="entry name" value="PCuAC_sf"/>
</dbReference>
<dbReference type="Proteomes" id="UP000305887">
    <property type="component" value="Unassembled WGS sequence"/>
</dbReference>
<sequence>MRFMFRSALAALALSAAPVLAQDIGVHDAYAITAIPGAPTGSAYMLIHNHASAADRLIGASSPAADRVEIHENLEENGVIRMRHVEEGLELRPGSVLLLNRGGPHLMFLGITDSFEDGDTVPITLTFEKAGDVPVEAIVDLSRLTEDAEGDPAMDHDAMDHGTMDHDAMDHGAMDHGTTDGGGAAHGHADHQHTDGQGG</sequence>
<keyword evidence="2" id="KW-0732">Signal</keyword>
<dbReference type="InterPro" id="IPR007410">
    <property type="entry name" value="LpqE-like"/>
</dbReference>
<dbReference type="PANTHER" id="PTHR36302">
    <property type="entry name" value="BLR7088 PROTEIN"/>
    <property type="match status" value="1"/>
</dbReference>
<evidence type="ECO:0000313" key="3">
    <source>
        <dbReference type="EMBL" id="TNC52021.1"/>
    </source>
</evidence>
<dbReference type="Gene3D" id="2.60.40.1890">
    <property type="entry name" value="PCu(A)C copper chaperone"/>
    <property type="match status" value="1"/>
</dbReference>
<dbReference type="AlphaFoldDB" id="A0A5C4N6V0"/>
<dbReference type="InterPro" id="IPR058248">
    <property type="entry name" value="Lxx211020-like"/>
</dbReference>
<evidence type="ECO:0000256" key="1">
    <source>
        <dbReference type="SAM" id="MobiDB-lite"/>
    </source>
</evidence>
<feature type="compositionally biased region" description="Basic and acidic residues" evidence="1">
    <location>
        <begin position="187"/>
        <end position="199"/>
    </location>
</feature>
<keyword evidence="4" id="KW-1185">Reference proteome</keyword>
<dbReference type="EMBL" id="VDFU01000003">
    <property type="protein sequence ID" value="TNC52021.1"/>
    <property type="molecule type" value="Genomic_DNA"/>
</dbReference>
<proteinExistence type="predicted"/>
<dbReference type="OrthoDB" id="9796962at2"/>
<gene>
    <name evidence="3" type="ORF">FHG66_04270</name>
</gene>
<protein>
    <submittedName>
        <fullName evidence="3">Copper chaperone PCu(A)C</fullName>
    </submittedName>
</protein>
<reference evidence="3 4" key="1">
    <citation type="submission" date="2019-06" db="EMBL/GenBank/DDBJ databases">
        <title>YIM 131921 draft genome.</title>
        <authorList>
            <person name="Jiang L."/>
        </authorList>
    </citation>
    <scope>NUCLEOTIDE SEQUENCE [LARGE SCALE GENOMIC DNA]</scope>
    <source>
        <strain evidence="3 4">YIM 131921</strain>
    </source>
</reference>
<evidence type="ECO:0000256" key="2">
    <source>
        <dbReference type="SAM" id="SignalP"/>
    </source>
</evidence>
<comment type="caution">
    <text evidence="3">The sequence shown here is derived from an EMBL/GenBank/DDBJ whole genome shotgun (WGS) entry which is preliminary data.</text>
</comment>